<dbReference type="Gene3D" id="3.40.50.2300">
    <property type="match status" value="1"/>
</dbReference>
<dbReference type="SUPFAM" id="SSF53822">
    <property type="entry name" value="Periplasmic binding protein-like I"/>
    <property type="match status" value="1"/>
</dbReference>
<dbReference type="AlphaFoldDB" id="A0A856MD78"/>
<name>A0A856MD78_9CYAN</name>
<reference evidence="1 2" key="1">
    <citation type="submission" date="2018-06" db="EMBL/GenBank/DDBJ databases">
        <title>Comparative genomics of Brasilonema spp. strains.</title>
        <authorList>
            <person name="Alvarenga D.O."/>
            <person name="Fiore M.F."/>
            <person name="Varani A.M."/>
        </authorList>
    </citation>
    <scope>NUCLEOTIDE SEQUENCE [LARGE SCALE GENOMIC DNA]</scope>
    <source>
        <strain evidence="1 2">CENA114</strain>
    </source>
</reference>
<dbReference type="EMBL" id="CP030118">
    <property type="protein sequence ID" value="QDL08059.1"/>
    <property type="molecule type" value="Genomic_DNA"/>
</dbReference>
<evidence type="ECO:0008006" key="3">
    <source>
        <dbReference type="Google" id="ProtNLM"/>
    </source>
</evidence>
<organism evidence="1 2">
    <name type="scientific">Brasilonema sennae CENA114</name>
    <dbReference type="NCBI Taxonomy" id="415709"/>
    <lineage>
        <taxon>Bacteria</taxon>
        <taxon>Bacillati</taxon>
        <taxon>Cyanobacteriota</taxon>
        <taxon>Cyanophyceae</taxon>
        <taxon>Nostocales</taxon>
        <taxon>Scytonemataceae</taxon>
        <taxon>Brasilonema</taxon>
        <taxon>Bromeliae group (in: Brasilonema)</taxon>
    </lineage>
</organism>
<dbReference type="Proteomes" id="UP000503129">
    <property type="component" value="Chromosome"/>
</dbReference>
<sequence>MLTGLGIVLIIWIISILSSSPEVALCPTGLPDNISYGDKILNENDRNLDPAQSGTKKLQEACTKFGNGQDKNAVAAGIPLLNQAVNNLTTAHEQNTNNAEILTYKNNAEVYRDYAIEISQSTQKPNRPKILAVAIPVNPRNSSLKEEIKESADGINLGVAIAQKEFNQKNNHKFIVFIADDKNDTNTAEPIINSLKKVQPEIVGVVGHAFSSLTINAVNFYNKNKLVLISPTSTAVNIRPGNLTDGEIIYSEFAPLINQLPKK</sequence>
<dbReference type="InterPro" id="IPR028082">
    <property type="entry name" value="Peripla_BP_I"/>
</dbReference>
<dbReference type="RefSeq" id="WP_169266386.1">
    <property type="nucleotide sequence ID" value="NZ_CAWOXK010000001.1"/>
</dbReference>
<gene>
    <name evidence="1" type="ORF">DP114_09215</name>
</gene>
<proteinExistence type="predicted"/>
<accession>A0A856MD78</accession>
<dbReference type="CDD" id="cd06268">
    <property type="entry name" value="PBP1_ABC_transporter_LIVBP-like"/>
    <property type="match status" value="1"/>
</dbReference>
<keyword evidence="2" id="KW-1185">Reference proteome</keyword>
<dbReference type="KEGG" id="bsen:DP114_09215"/>
<evidence type="ECO:0000313" key="1">
    <source>
        <dbReference type="EMBL" id="QDL08059.1"/>
    </source>
</evidence>
<protein>
    <recommendedName>
        <fullName evidence="3">Leucine-binding protein domain-containing protein</fullName>
    </recommendedName>
</protein>
<evidence type="ECO:0000313" key="2">
    <source>
        <dbReference type="Proteomes" id="UP000503129"/>
    </source>
</evidence>